<evidence type="ECO:0000313" key="1">
    <source>
        <dbReference type="EMBL" id="MPM64008.1"/>
    </source>
</evidence>
<name>A0A645BG11_9ZZZZ</name>
<protein>
    <submittedName>
        <fullName evidence="1">Uncharacterized protein</fullName>
    </submittedName>
</protein>
<reference evidence="1" key="1">
    <citation type="submission" date="2019-08" db="EMBL/GenBank/DDBJ databases">
        <authorList>
            <person name="Kucharzyk K."/>
            <person name="Murdoch R.W."/>
            <person name="Higgins S."/>
            <person name="Loffler F."/>
        </authorList>
    </citation>
    <scope>NUCLEOTIDE SEQUENCE</scope>
</reference>
<proteinExistence type="predicted"/>
<dbReference type="AlphaFoldDB" id="A0A645BG11"/>
<dbReference type="EMBL" id="VSSQ01019726">
    <property type="protein sequence ID" value="MPM64008.1"/>
    <property type="molecule type" value="Genomic_DNA"/>
</dbReference>
<accession>A0A645BG11</accession>
<organism evidence="1">
    <name type="scientific">bioreactor metagenome</name>
    <dbReference type="NCBI Taxonomy" id="1076179"/>
    <lineage>
        <taxon>unclassified sequences</taxon>
        <taxon>metagenomes</taxon>
        <taxon>ecological metagenomes</taxon>
    </lineage>
</organism>
<comment type="caution">
    <text evidence="1">The sequence shown here is derived from an EMBL/GenBank/DDBJ whole genome shotgun (WGS) entry which is preliminary data.</text>
</comment>
<gene>
    <name evidence="1" type="ORF">SDC9_110893</name>
</gene>
<sequence>MLPVNKTYDLAQNPSGQLKVQLLVVERLTQDYLFGELSENRVLAEWLARSNGNP</sequence>